<evidence type="ECO:0000313" key="5">
    <source>
        <dbReference type="EMBL" id="KMZ62211.1"/>
    </source>
</evidence>
<dbReference type="Proteomes" id="UP000036987">
    <property type="component" value="Unassembled WGS sequence"/>
</dbReference>
<evidence type="ECO:0000259" key="4">
    <source>
        <dbReference type="Pfam" id="PF00685"/>
    </source>
</evidence>
<keyword evidence="6" id="KW-1185">Reference proteome</keyword>
<comment type="caution">
    <text evidence="5">The sequence shown here is derived from an EMBL/GenBank/DDBJ whole genome shotgun (WGS) entry which is preliminary data.</text>
</comment>
<evidence type="ECO:0000256" key="2">
    <source>
        <dbReference type="ARBA" id="ARBA00022679"/>
    </source>
</evidence>
<sequence length="117" mass="13336">MVNYLVAQKNFVGRPTDVIISSLPKSGTIWLKDLIYKITGHGNPDHKNDLLSPHQKIPFLELQVYVSEDHVLDIDSLSSPRLLSTHIPYPSLPLSLIDSRYPIIYIWRDPKAIFVSD</sequence>
<dbReference type="Pfam" id="PF00685">
    <property type="entry name" value="Sulfotransfer_1"/>
    <property type="match status" value="1"/>
</dbReference>
<dbReference type="SUPFAM" id="SSF52540">
    <property type="entry name" value="P-loop containing nucleoside triphosphate hydrolases"/>
    <property type="match status" value="1"/>
</dbReference>
<accession>A0A0K9NZH1</accession>
<keyword evidence="2 3" id="KW-0808">Transferase</keyword>
<protein>
    <recommendedName>
        <fullName evidence="3">Sulfotransferase</fullName>
        <ecNumber evidence="3">2.8.2.-</ecNumber>
    </recommendedName>
</protein>
<dbReference type="PANTHER" id="PTHR11783">
    <property type="entry name" value="SULFOTRANSFERASE SULT"/>
    <property type="match status" value="1"/>
</dbReference>
<organism evidence="5 6">
    <name type="scientific">Zostera marina</name>
    <name type="common">Eelgrass</name>
    <dbReference type="NCBI Taxonomy" id="29655"/>
    <lineage>
        <taxon>Eukaryota</taxon>
        <taxon>Viridiplantae</taxon>
        <taxon>Streptophyta</taxon>
        <taxon>Embryophyta</taxon>
        <taxon>Tracheophyta</taxon>
        <taxon>Spermatophyta</taxon>
        <taxon>Magnoliopsida</taxon>
        <taxon>Liliopsida</taxon>
        <taxon>Zosteraceae</taxon>
        <taxon>Zostera</taxon>
    </lineage>
</organism>
<evidence type="ECO:0000313" key="6">
    <source>
        <dbReference type="Proteomes" id="UP000036987"/>
    </source>
</evidence>
<reference evidence="6" key="1">
    <citation type="journal article" date="2016" name="Nature">
        <title>The genome of the seagrass Zostera marina reveals angiosperm adaptation to the sea.</title>
        <authorList>
            <person name="Olsen J.L."/>
            <person name="Rouze P."/>
            <person name="Verhelst B."/>
            <person name="Lin Y.-C."/>
            <person name="Bayer T."/>
            <person name="Collen J."/>
            <person name="Dattolo E."/>
            <person name="De Paoli E."/>
            <person name="Dittami S."/>
            <person name="Maumus F."/>
            <person name="Michel G."/>
            <person name="Kersting A."/>
            <person name="Lauritano C."/>
            <person name="Lohaus R."/>
            <person name="Toepel M."/>
            <person name="Tonon T."/>
            <person name="Vanneste K."/>
            <person name="Amirebrahimi M."/>
            <person name="Brakel J."/>
            <person name="Bostroem C."/>
            <person name="Chovatia M."/>
            <person name="Grimwood J."/>
            <person name="Jenkins J.W."/>
            <person name="Jueterbock A."/>
            <person name="Mraz A."/>
            <person name="Stam W.T."/>
            <person name="Tice H."/>
            <person name="Bornberg-Bauer E."/>
            <person name="Green P.J."/>
            <person name="Pearson G.A."/>
            <person name="Procaccini G."/>
            <person name="Duarte C.M."/>
            <person name="Schmutz J."/>
            <person name="Reusch T.B.H."/>
            <person name="Van de Peer Y."/>
        </authorList>
    </citation>
    <scope>NUCLEOTIDE SEQUENCE [LARGE SCALE GENOMIC DNA]</scope>
    <source>
        <strain evidence="6">cv. Finnish</strain>
    </source>
</reference>
<dbReference type="InterPro" id="IPR000863">
    <property type="entry name" value="Sulfotransferase_dom"/>
</dbReference>
<dbReference type="AlphaFoldDB" id="A0A0K9NZH1"/>
<dbReference type="Gene3D" id="3.40.50.300">
    <property type="entry name" value="P-loop containing nucleotide triphosphate hydrolases"/>
    <property type="match status" value="1"/>
</dbReference>
<proteinExistence type="inferred from homology"/>
<comment type="similarity">
    <text evidence="1 3">Belongs to the sulfotransferase 1 family.</text>
</comment>
<gene>
    <name evidence="5" type="ORF">ZOSMA_481G00010</name>
</gene>
<dbReference type="InterPro" id="IPR027417">
    <property type="entry name" value="P-loop_NTPase"/>
</dbReference>
<evidence type="ECO:0000256" key="3">
    <source>
        <dbReference type="RuleBase" id="RU361155"/>
    </source>
</evidence>
<dbReference type="GO" id="GO:0008146">
    <property type="term" value="F:sulfotransferase activity"/>
    <property type="evidence" value="ECO:0007669"/>
    <property type="project" value="InterPro"/>
</dbReference>
<name>A0A0K9NZH1_ZOSMR</name>
<dbReference type="EMBL" id="LFYR01001392">
    <property type="protein sequence ID" value="KMZ62211.1"/>
    <property type="molecule type" value="Genomic_DNA"/>
</dbReference>
<dbReference type="OrthoDB" id="205623at2759"/>
<dbReference type="EC" id="2.8.2.-" evidence="3"/>
<feature type="domain" description="Sulfotransferase" evidence="4">
    <location>
        <begin position="15"/>
        <end position="117"/>
    </location>
</feature>
<dbReference type="OMA" id="IFRTHVP"/>
<evidence type="ECO:0000256" key="1">
    <source>
        <dbReference type="ARBA" id="ARBA00005771"/>
    </source>
</evidence>